<reference evidence="1 2" key="1">
    <citation type="submission" date="2020-02" db="EMBL/GenBank/DDBJ databases">
        <authorList>
            <person name="Ferguson B K."/>
        </authorList>
    </citation>
    <scope>NUCLEOTIDE SEQUENCE [LARGE SCALE GENOMIC DNA]</scope>
</reference>
<accession>A0A6H5GLE3</accession>
<sequence length="54" mass="6703">MNQFECSWSKNLCFPLQNTWIFFYSSNLTNSDFRRIRVVSKRRRMNEYSMRTLV</sequence>
<organism evidence="1 2">
    <name type="scientific">Nesidiocoris tenuis</name>
    <dbReference type="NCBI Taxonomy" id="355587"/>
    <lineage>
        <taxon>Eukaryota</taxon>
        <taxon>Metazoa</taxon>
        <taxon>Ecdysozoa</taxon>
        <taxon>Arthropoda</taxon>
        <taxon>Hexapoda</taxon>
        <taxon>Insecta</taxon>
        <taxon>Pterygota</taxon>
        <taxon>Neoptera</taxon>
        <taxon>Paraneoptera</taxon>
        <taxon>Hemiptera</taxon>
        <taxon>Heteroptera</taxon>
        <taxon>Panheteroptera</taxon>
        <taxon>Cimicomorpha</taxon>
        <taxon>Miridae</taxon>
        <taxon>Dicyphina</taxon>
        <taxon>Nesidiocoris</taxon>
    </lineage>
</organism>
<dbReference type="Proteomes" id="UP000479000">
    <property type="component" value="Unassembled WGS sequence"/>
</dbReference>
<name>A0A6H5GLE3_9HEMI</name>
<proteinExistence type="predicted"/>
<protein>
    <submittedName>
        <fullName evidence="1">Uncharacterized protein</fullName>
    </submittedName>
</protein>
<gene>
    <name evidence="1" type="ORF">NTEN_LOCUS10334</name>
</gene>
<evidence type="ECO:0000313" key="2">
    <source>
        <dbReference type="Proteomes" id="UP000479000"/>
    </source>
</evidence>
<dbReference type="AlphaFoldDB" id="A0A6H5GLE3"/>
<keyword evidence="2" id="KW-1185">Reference proteome</keyword>
<evidence type="ECO:0000313" key="1">
    <source>
        <dbReference type="EMBL" id="CAB0004857.1"/>
    </source>
</evidence>
<dbReference type="EMBL" id="CADCXU010015412">
    <property type="protein sequence ID" value="CAB0004857.1"/>
    <property type="molecule type" value="Genomic_DNA"/>
</dbReference>
<feature type="non-terminal residue" evidence="1">
    <location>
        <position position="54"/>
    </location>
</feature>